<proteinExistence type="predicted"/>
<accession>A0ACC1TEQ9</accession>
<gene>
    <name evidence="1" type="ORF">NM688_g210</name>
</gene>
<keyword evidence="2" id="KW-1185">Reference proteome</keyword>
<organism evidence="1 2">
    <name type="scientific">Phlebia brevispora</name>
    <dbReference type="NCBI Taxonomy" id="194682"/>
    <lineage>
        <taxon>Eukaryota</taxon>
        <taxon>Fungi</taxon>
        <taxon>Dikarya</taxon>
        <taxon>Basidiomycota</taxon>
        <taxon>Agaricomycotina</taxon>
        <taxon>Agaricomycetes</taxon>
        <taxon>Polyporales</taxon>
        <taxon>Meruliaceae</taxon>
        <taxon>Phlebia</taxon>
    </lineage>
</organism>
<name>A0ACC1TEQ9_9APHY</name>
<reference evidence="1" key="1">
    <citation type="submission" date="2022-07" db="EMBL/GenBank/DDBJ databases">
        <title>Genome Sequence of Phlebia brevispora.</title>
        <authorList>
            <person name="Buettner E."/>
        </authorList>
    </citation>
    <scope>NUCLEOTIDE SEQUENCE</scope>
    <source>
        <strain evidence="1">MPL23</strain>
    </source>
</reference>
<dbReference type="EMBL" id="JANHOG010000014">
    <property type="protein sequence ID" value="KAJ3559664.1"/>
    <property type="molecule type" value="Genomic_DNA"/>
</dbReference>
<evidence type="ECO:0000313" key="1">
    <source>
        <dbReference type="EMBL" id="KAJ3559664.1"/>
    </source>
</evidence>
<dbReference type="Proteomes" id="UP001148662">
    <property type="component" value="Unassembled WGS sequence"/>
</dbReference>
<sequence>MPRAKTEKRQPILKEDKKYQCDCTLRCKYLKEIAKATFYIHRRLEGNTWSASSTAYVEDSSVPGGKRFIEPYRERREPNDKPFASAPYPHRSTQAQKAAAYTHPNADGKLLHTL</sequence>
<comment type="caution">
    <text evidence="1">The sequence shown here is derived from an EMBL/GenBank/DDBJ whole genome shotgun (WGS) entry which is preliminary data.</text>
</comment>
<evidence type="ECO:0000313" key="2">
    <source>
        <dbReference type="Proteomes" id="UP001148662"/>
    </source>
</evidence>
<protein>
    <submittedName>
        <fullName evidence="1">Uncharacterized protein</fullName>
    </submittedName>
</protein>